<keyword evidence="9" id="KW-0863">Zinc-finger</keyword>
<dbReference type="PANTHER" id="PTHR37984:SF5">
    <property type="entry name" value="PROTEIN NYNRIN-LIKE"/>
    <property type="match status" value="1"/>
</dbReference>
<dbReference type="CDD" id="cd01647">
    <property type="entry name" value="RT_LTR"/>
    <property type="match status" value="1"/>
</dbReference>
<keyword evidence="8" id="KW-0511">Multifunctional enzyme</keyword>
<protein>
    <recommendedName>
        <fullName evidence="11">CCHC-type domain-containing protein</fullName>
    </recommendedName>
</protein>
<dbReference type="InterPro" id="IPR021109">
    <property type="entry name" value="Peptidase_aspartic_dom_sf"/>
</dbReference>
<dbReference type="CDD" id="cd00303">
    <property type="entry name" value="retropepsin_like"/>
    <property type="match status" value="1"/>
</dbReference>
<sequence>MAGILTDEAVRFGTLTKGNDKRKEMGESSKQGSTWKENKKAKTGLGFLATVPLKNDNVNTYTKQVAPVNAVKMGQNQRACYECGSLDHLRYDCPKLKQATGQAKNPLALEGNRNTRNNRNQARGHAFNGNAVDALQDPKFVTGTFSLSNQFATVLFDSGADFSFISTKFAPLLNVEPCIVNPGYVLEIADGESVEVDRVIRDCKLELGNSLFAIDLIPLGHESFDVIVWMDWLSKNKAVIVCHEKRQVEFCIDLVPVAAPVAKSPYRLAPSKMQELSRQLQELQDKELNKITIKNRYPLHRIDDLFDQLQGACYFSKIDLWSGYHQLRVHPKTAFRTAYGDFEFTVMPFRQMKSMRKEKLYAKFFKCEFWLQEVYFLGHVVNQSGIHVDPSKIEAVKNWKVPTMPLEYEWGEKEEEAFQTLKNNLCDAPILSLPDGIEDFVVNCDASNQGLGCVLMQRGKESNMRQRRWIELFINYECEIRYHPSKANVVADMLNRKERAKPRRVRALAMTIQSEVKEMILVAQNKAFNYENILADWLHGLDQQMERKEDESLYFMDRIWVPLLGDVRRLILNKAHKSRYYVHPRVDKMYHDLPTKIPEWKWDKITMDLITKLPRSRSGHDAIWTVHKALGTTLDLSTAYHRQTDGQYKVVLIKEKLKAAKDRQKSYADKRRKPLEFEMGDQVLLKASPWKGVARFGKKGNLAPRYVGLFEILKMIGLVAYRLRLPEELNSVHDTFHVSNLKKCLADVNLLVPLDEIKFDKALHFVKEPVEIMDQEI</sequence>
<gene>
    <name evidence="12" type="ORF">Tci_013176</name>
</gene>
<dbReference type="InterPro" id="IPR043128">
    <property type="entry name" value="Rev_trsase/Diguanyl_cyclase"/>
</dbReference>
<evidence type="ECO:0000256" key="10">
    <source>
        <dbReference type="SAM" id="MobiDB-lite"/>
    </source>
</evidence>
<dbReference type="GO" id="GO:0003723">
    <property type="term" value="F:RNA binding"/>
    <property type="evidence" value="ECO:0007669"/>
    <property type="project" value="UniProtKB-KW"/>
</dbReference>
<dbReference type="Pfam" id="PF24626">
    <property type="entry name" value="SH3_Tf2-1"/>
    <property type="match status" value="1"/>
</dbReference>
<dbReference type="GO" id="GO:0008270">
    <property type="term" value="F:zinc ion binding"/>
    <property type="evidence" value="ECO:0007669"/>
    <property type="project" value="UniProtKB-KW"/>
</dbReference>
<dbReference type="SUPFAM" id="SSF50630">
    <property type="entry name" value="Acid proteases"/>
    <property type="match status" value="1"/>
</dbReference>
<dbReference type="Pfam" id="PF17919">
    <property type="entry name" value="RT_RNaseH_2"/>
    <property type="match status" value="1"/>
</dbReference>
<dbReference type="InterPro" id="IPR043502">
    <property type="entry name" value="DNA/RNA_pol_sf"/>
</dbReference>
<evidence type="ECO:0000313" key="12">
    <source>
        <dbReference type="EMBL" id="GEU41198.1"/>
    </source>
</evidence>
<dbReference type="InterPro" id="IPR041577">
    <property type="entry name" value="RT_RNaseH_2"/>
</dbReference>
<feature type="region of interest" description="Disordered" evidence="10">
    <location>
        <begin position="15"/>
        <end position="38"/>
    </location>
</feature>
<dbReference type="GO" id="GO:0004190">
    <property type="term" value="F:aspartic-type endopeptidase activity"/>
    <property type="evidence" value="ECO:0007669"/>
    <property type="project" value="InterPro"/>
</dbReference>
<dbReference type="InterPro" id="IPR001969">
    <property type="entry name" value="Aspartic_peptidase_AS"/>
</dbReference>
<dbReference type="Gene3D" id="3.30.70.270">
    <property type="match status" value="1"/>
</dbReference>
<keyword evidence="4" id="KW-0255">Endonuclease</keyword>
<evidence type="ECO:0000256" key="5">
    <source>
        <dbReference type="ARBA" id="ARBA00022842"/>
    </source>
</evidence>
<dbReference type="PROSITE" id="PS00141">
    <property type="entry name" value="ASP_PROTEASE"/>
    <property type="match status" value="1"/>
</dbReference>
<dbReference type="SUPFAM" id="SSF56672">
    <property type="entry name" value="DNA/RNA polymerases"/>
    <property type="match status" value="1"/>
</dbReference>
<dbReference type="PROSITE" id="PS50158">
    <property type="entry name" value="ZF_CCHC"/>
    <property type="match status" value="1"/>
</dbReference>
<keyword evidence="5" id="KW-0460">Magnesium</keyword>
<dbReference type="Gene3D" id="2.40.70.10">
    <property type="entry name" value="Acid Proteases"/>
    <property type="match status" value="1"/>
</dbReference>
<proteinExistence type="predicted"/>
<name>A0A6L2JVS1_TANCI</name>
<evidence type="ECO:0000256" key="7">
    <source>
        <dbReference type="ARBA" id="ARBA00022908"/>
    </source>
</evidence>
<dbReference type="InterPro" id="IPR050951">
    <property type="entry name" value="Retrovirus_Pol_polyprotein"/>
</dbReference>
<dbReference type="GO" id="GO:0006508">
    <property type="term" value="P:proteolysis"/>
    <property type="evidence" value="ECO:0007669"/>
    <property type="project" value="InterPro"/>
</dbReference>
<evidence type="ECO:0000256" key="4">
    <source>
        <dbReference type="ARBA" id="ARBA00022759"/>
    </source>
</evidence>
<feature type="compositionally biased region" description="Basic and acidic residues" evidence="10">
    <location>
        <begin position="18"/>
        <end position="27"/>
    </location>
</feature>
<feature type="domain" description="CCHC-type" evidence="11">
    <location>
        <begin position="80"/>
        <end position="95"/>
    </location>
</feature>
<evidence type="ECO:0000256" key="9">
    <source>
        <dbReference type="PROSITE-ProRule" id="PRU00047"/>
    </source>
</evidence>
<keyword evidence="9" id="KW-0479">Metal-binding</keyword>
<keyword evidence="4" id="KW-0378">Hydrolase</keyword>
<dbReference type="Gene3D" id="4.10.60.10">
    <property type="entry name" value="Zinc finger, CCHC-type"/>
    <property type="match status" value="1"/>
</dbReference>
<dbReference type="EMBL" id="BKCJ010001405">
    <property type="protein sequence ID" value="GEU41198.1"/>
    <property type="molecule type" value="Genomic_DNA"/>
</dbReference>
<keyword evidence="1" id="KW-0808">Transferase</keyword>
<evidence type="ECO:0000256" key="6">
    <source>
        <dbReference type="ARBA" id="ARBA00022884"/>
    </source>
</evidence>
<dbReference type="InterPro" id="IPR056924">
    <property type="entry name" value="SH3_Tf2-1"/>
</dbReference>
<keyword evidence="2" id="KW-0548">Nucleotidyltransferase</keyword>
<evidence type="ECO:0000259" key="11">
    <source>
        <dbReference type="PROSITE" id="PS50158"/>
    </source>
</evidence>
<organism evidence="12">
    <name type="scientific">Tanacetum cinerariifolium</name>
    <name type="common">Dalmatian daisy</name>
    <name type="synonym">Chrysanthemum cinerariifolium</name>
    <dbReference type="NCBI Taxonomy" id="118510"/>
    <lineage>
        <taxon>Eukaryota</taxon>
        <taxon>Viridiplantae</taxon>
        <taxon>Streptophyta</taxon>
        <taxon>Embryophyta</taxon>
        <taxon>Tracheophyta</taxon>
        <taxon>Spermatophyta</taxon>
        <taxon>Magnoliopsida</taxon>
        <taxon>eudicotyledons</taxon>
        <taxon>Gunneridae</taxon>
        <taxon>Pentapetalae</taxon>
        <taxon>asterids</taxon>
        <taxon>campanulids</taxon>
        <taxon>Asterales</taxon>
        <taxon>Asteraceae</taxon>
        <taxon>Asteroideae</taxon>
        <taxon>Anthemideae</taxon>
        <taxon>Anthemidinae</taxon>
        <taxon>Tanacetum</taxon>
    </lineage>
</organism>
<keyword evidence="7" id="KW-0229">DNA integration</keyword>
<dbReference type="PANTHER" id="PTHR37984">
    <property type="entry name" value="PROTEIN CBG26694"/>
    <property type="match status" value="1"/>
</dbReference>
<dbReference type="Pfam" id="PF08284">
    <property type="entry name" value="RVP_2"/>
    <property type="match status" value="1"/>
</dbReference>
<evidence type="ECO:0000256" key="8">
    <source>
        <dbReference type="ARBA" id="ARBA00023268"/>
    </source>
</evidence>
<evidence type="ECO:0000256" key="2">
    <source>
        <dbReference type="ARBA" id="ARBA00022695"/>
    </source>
</evidence>
<keyword evidence="3" id="KW-0540">Nuclease</keyword>
<dbReference type="Pfam" id="PF00098">
    <property type="entry name" value="zf-CCHC"/>
    <property type="match status" value="1"/>
</dbReference>
<dbReference type="InterPro" id="IPR001878">
    <property type="entry name" value="Znf_CCHC"/>
</dbReference>
<dbReference type="GO" id="GO:0004519">
    <property type="term" value="F:endonuclease activity"/>
    <property type="evidence" value="ECO:0007669"/>
    <property type="project" value="UniProtKB-KW"/>
</dbReference>
<reference evidence="12" key="1">
    <citation type="journal article" date="2019" name="Sci. Rep.">
        <title>Draft genome of Tanacetum cinerariifolium, the natural source of mosquito coil.</title>
        <authorList>
            <person name="Yamashiro T."/>
            <person name="Shiraishi A."/>
            <person name="Satake H."/>
            <person name="Nakayama K."/>
        </authorList>
    </citation>
    <scope>NUCLEOTIDE SEQUENCE</scope>
</reference>
<comment type="caution">
    <text evidence="12">The sequence shown here is derived from an EMBL/GenBank/DDBJ whole genome shotgun (WGS) entry which is preliminary data.</text>
</comment>
<accession>A0A6L2JVS1</accession>
<evidence type="ECO:0000256" key="3">
    <source>
        <dbReference type="ARBA" id="ARBA00022722"/>
    </source>
</evidence>
<dbReference type="AlphaFoldDB" id="A0A6L2JVS1"/>
<dbReference type="GO" id="GO:0015074">
    <property type="term" value="P:DNA integration"/>
    <property type="evidence" value="ECO:0007669"/>
    <property type="project" value="UniProtKB-KW"/>
</dbReference>
<dbReference type="GO" id="GO:0016779">
    <property type="term" value="F:nucleotidyltransferase activity"/>
    <property type="evidence" value="ECO:0007669"/>
    <property type="project" value="UniProtKB-KW"/>
</dbReference>
<keyword evidence="9" id="KW-0862">Zinc</keyword>
<keyword evidence="6" id="KW-0694">RNA-binding</keyword>
<dbReference type="SMART" id="SM00343">
    <property type="entry name" value="ZnF_C2HC"/>
    <property type="match status" value="1"/>
</dbReference>
<evidence type="ECO:0000256" key="1">
    <source>
        <dbReference type="ARBA" id="ARBA00022679"/>
    </source>
</evidence>